<feature type="transmembrane region" description="Helical" evidence="2">
    <location>
        <begin position="66"/>
        <end position="85"/>
    </location>
</feature>
<name>A0A1L7CF10_9CORY</name>
<keyword evidence="2" id="KW-0472">Membrane</keyword>
<keyword evidence="4" id="KW-1185">Reference proteome</keyword>
<protein>
    <submittedName>
        <fullName evidence="3">Uncharacterized protein</fullName>
    </submittedName>
</protein>
<feature type="compositionally biased region" description="Polar residues" evidence="1">
    <location>
        <begin position="169"/>
        <end position="179"/>
    </location>
</feature>
<feature type="transmembrane region" description="Helical" evidence="2">
    <location>
        <begin position="92"/>
        <end position="113"/>
    </location>
</feature>
<dbReference type="Proteomes" id="UP000185478">
    <property type="component" value="Chromosome"/>
</dbReference>
<reference evidence="3 4" key="1">
    <citation type="submission" date="2014-08" db="EMBL/GenBank/DDBJ databases">
        <title>Complete genome sequence of Corynebacterium aquilae S-613T(T) (=DSM 44791(T)), isolated from the choana of a healthy golden eagle.</title>
        <authorList>
            <person name="Ruckert C."/>
            <person name="Albersmeier A."/>
            <person name="Winkler A."/>
            <person name="Kalinowski J."/>
        </authorList>
    </citation>
    <scope>NUCLEOTIDE SEQUENCE [LARGE SCALE GENOMIC DNA]</scope>
    <source>
        <strain evidence="3 4">S-613</strain>
    </source>
</reference>
<organism evidence="3 4">
    <name type="scientific">Corynebacterium aquilae DSM 44791</name>
    <dbReference type="NCBI Taxonomy" id="1431546"/>
    <lineage>
        <taxon>Bacteria</taxon>
        <taxon>Bacillati</taxon>
        <taxon>Actinomycetota</taxon>
        <taxon>Actinomycetes</taxon>
        <taxon>Mycobacteriales</taxon>
        <taxon>Corynebacteriaceae</taxon>
        <taxon>Corynebacterium</taxon>
    </lineage>
</organism>
<dbReference type="KEGG" id="caqu:CAQU_04300"/>
<keyword evidence="2" id="KW-1133">Transmembrane helix</keyword>
<sequence>MSDFPTPPTPPKGRAIGVGQSHRSASHNAHPGGKYVGSVAFIAHSIMAVIFVLLGPIDLLLPLPRVIPSPILTAIAILVLGALSARIPRWSSALLAAVATALWVVQFRLVGFFDLPIIDLTTVILPARIAAAREAHPVLYPLYDTLTHLLPLIAGTAIAATLSSILPTRTRPPATQDSANYPAGGHPSFPAPHHVAPTGDTHDLEKAKPLEKTTHLPAMAAGGKTQAETTSAHAAVQDRQPRTRLVAPGESFLQRHVIWGIVASALVTVAVFFLVLPDSEIVRSSLMGWFFLAGMLVLFIAQRGGVVVFSTLTALGGIFVALTLWLRLSLGHGFSNLDGLWHAALLLVVVAVPGLVMLISGTAGLVGVLLRRTKPPHAAPPLAPVPPAQPTAVAQPKDSTSKQS</sequence>
<dbReference type="EMBL" id="CP009245">
    <property type="protein sequence ID" value="APT84418.1"/>
    <property type="molecule type" value="Genomic_DNA"/>
</dbReference>
<feature type="transmembrane region" description="Helical" evidence="2">
    <location>
        <begin position="146"/>
        <end position="166"/>
    </location>
</feature>
<feature type="region of interest" description="Disordered" evidence="1">
    <location>
        <begin position="379"/>
        <end position="404"/>
    </location>
</feature>
<evidence type="ECO:0000256" key="1">
    <source>
        <dbReference type="SAM" id="MobiDB-lite"/>
    </source>
</evidence>
<feature type="region of interest" description="Disordered" evidence="1">
    <location>
        <begin position="1"/>
        <end position="29"/>
    </location>
</feature>
<feature type="transmembrane region" description="Helical" evidence="2">
    <location>
        <begin position="35"/>
        <end position="54"/>
    </location>
</feature>
<feature type="compositionally biased region" description="Pro residues" evidence="1">
    <location>
        <begin position="379"/>
        <end position="389"/>
    </location>
</feature>
<gene>
    <name evidence="3" type="ORF">CAQU_04300</name>
</gene>
<evidence type="ECO:0000256" key="2">
    <source>
        <dbReference type="SAM" id="Phobius"/>
    </source>
</evidence>
<feature type="transmembrane region" description="Helical" evidence="2">
    <location>
        <begin position="340"/>
        <end position="370"/>
    </location>
</feature>
<keyword evidence="2" id="KW-0812">Transmembrane</keyword>
<evidence type="ECO:0000313" key="3">
    <source>
        <dbReference type="EMBL" id="APT84418.1"/>
    </source>
</evidence>
<accession>A0A1L7CF10</accession>
<proteinExistence type="predicted"/>
<evidence type="ECO:0000313" key="4">
    <source>
        <dbReference type="Proteomes" id="UP000185478"/>
    </source>
</evidence>
<feature type="transmembrane region" description="Helical" evidence="2">
    <location>
        <begin position="257"/>
        <end position="275"/>
    </location>
</feature>
<feature type="region of interest" description="Disordered" evidence="1">
    <location>
        <begin position="169"/>
        <end position="201"/>
    </location>
</feature>
<feature type="transmembrane region" description="Helical" evidence="2">
    <location>
        <begin position="307"/>
        <end position="328"/>
    </location>
</feature>
<dbReference type="AlphaFoldDB" id="A0A1L7CF10"/>
<feature type="compositionally biased region" description="Pro residues" evidence="1">
    <location>
        <begin position="1"/>
        <end position="11"/>
    </location>
</feature>
<feature type="transmembrane region" description="Helical" evidence="2">
    <location>
        <begin position="281"/>
        <end position="300"/>
    </location>
</feature>